<evidence type="ECO:0000313" key="8">
    <source>
        <dbReference type="Proteomes" id="UP000319040"/>
    </source>
</evidence>
<dbReference type="InterPro" id="IPR013766">
    <property type="entry name" value="Thioredoxin_domain"/>
</dbReference>
<accession>A0A521DEF3</accession>
<evidence type="ECO:0000256" key="3">
    <source>
        <dbReference type="ARBA" id="ARBA00023157"/>
    </source>
</evidence>
<comment type="subcellular location">
    <subcellularLocation>
        <location evidence="1">Cell envelope</location>
    </subcellularLocation>
</comment>
<dbReference type="OrthoDB" id="9794348at2"/>
<keyword evidence="5" id="KW-0472">Membrane</keyword>
<dbReference type="InterPro" id="IPR000866">
    <property type="entry name" value="AhpC/TSA"/>
</dbReference>
<feature type="transmembrane region" description="Helical" evidence="5">
    <location>
        <begin position="21"/>
        <end position="39"/>
    </location>
</feature>
<keyword evidence="5" id="KW-1133">Transmembrane helix</keyword>
<dbReference type="GO" id="GO:0016491">
    <property type="term" value="F:oxidoreductase activity"/>
    <property type="evidence" value="ECO:0007669"/>
    <property type="project" value="InterPro"/>
</dbReference>
<keyword evidence="5" id="KW-0812">Transmembrane</keyword>
<dbReference type="SUPFAM" id="SSF52833">
    <property type="entry name" value="Thioredoxin-like"/>
    <property type="match status" value="1"/>
</dbReference>
<keyword evidence="2" id="KW-0201">Cytochrome c-type biogenesis</keyword>
<evidence type="ECO:0000259" key="6">
    <source>
        <dbReference type="PROSITE" id="PS51352"/>
    </source>
</evidence>
<dbReference type="AlphaFoldDB" id="A0A521DEF3"/>
<reference evidence="7 8" key="1">
    <citation type="submission" date="2017-05" db="EMBL/GenBank/DDBJ databases">
        <authorList>
            <person name="Varghese N."/>
            <person name="Submissions S."/>
        </authorList>
    </citation>
    <scope>NUCLEOTIDE SEQUENCE [LARGE SCALE GENOMIC DNA]</scope>
    <source>
        <strain evidence="7 8">DSM 27040</strain>
    </source>
</reference>
<feature type="domain" description="Thioredoxin" evidence="6">
    <location>
        <begin position="53"/>
        <end position="199"/>
    </location>
</feature>
<dbReference type="CDD" id="cd02966">
    <property type="entry name" value="TlpA_like_family"/>
    <property type="match status" value="1"/>
</dbReference>
<dbReference type="Gene3D" id="3.40.30.10">
    <property type="entry name" value="Glutaredoxin"/>
    <property type="match status" value="1"/>
</dbReference>
<protein>
    <submittedName>
        <fullName evidence="7">Thiol-disulfide isomerase or thioredoxin</fullName>
    </submittedName>
</protein>
<evidence type="ECO:0000256" key="4">
    <source>
        <dbReference type="ARBA" id="ARBA00023284"/>
    </source>
</evidence>
<dbReference type="RefSeq" id="WP_142533577.1">
    <property type="nucleotide sequence ID" value="NZ_FXTB01000005.1"/>
</dbReference>
<dbReference type="PANTHER" id="PTHR42852:SF6">
    <property type="entry name" value="THIOL:DISULFIDE INTERCHANGE PROTEIN DSBE"/>
    <property type="match status" value="1"/>
</dbReference>
<evidence type="ECO:0000256" key="1">
    <source>
        <dbReference type="ARBA" id="ARBA00004196"/>
    </source>
</evidence>
<dbReference type="Pfam" id="PF00578">
    <property type="entry name" value="AhpC-TSA"/>
    <property type="match status" value="1"/>
</dbReference>
<evidence type="ECO:0000313" key="7">
    <source>
        <dbReference type="EMBL" id="SMO69968.1"/>
    </source>
</evidence>
<organism evidence="7 8">
    <name type="scientific">Saccharicrinis carchari</name>
    <dbReference type="NCBI Taxonomy" id="1168039"/>
    <lineage>
        <taxon>Bacteria</taxon>
        <taxon>Pseudomonadati</taxon>
        <taxon>Bacteroidota</taxon>
        <taxon>Bacteroidia</taxon>
        <taxon>Marinilabiliales</taxon>
        <taxon>Marinilabiliaceae</taxon>
        <taxon>Saccharicrinis</taxon>
    </lineage>
</organism>
<dbReference type="EMBL" id="FXTB01000005">
    <property type="protein sequence ID" value="SMO69968.1"/>
    <property type="molecule type" value="Genomic_DNA"/>
</dbReference>
<evidence type="ECO:0000256" key="2">
    <source>
        <dbReference type="ARBA" id="ARBA00022748"/>
    </source>
</evidence>
<dbReference type="GO" id="GO:0016209">
    <property type="term" value="F:antioxidant activity"/>
    <property type="evidence" value="ECO:0007669"/>
    <property type="project" value="InterPro"/>
</dbReference>
<evidence type="ECO:0000256" key="5">
    <source>
        <dbReference type="SAM" id="Phobius"/>
    </source>
</evidence>
<keyword evidence="4" id="KW-0676">Redox-active center</keyword>
<dbReference type="Proteomes" id="UP000319040">
    <property type="component" value="Unassembled WGS sequence"/>
</dbReference>
<dbReference type="InterPro" id="IPR036249">
    <property type="entry name" value="Thioredoxin-like_sf"/>
</dbReference>
<proteinExistence type="predicted"/>
<dbReference type="PANTHER" id="PTHR42852">
    <property type="entry name" value="THIOL:DISULFIDE INTERCHANGE PROTEIN DSBE"/>
    <property type="match status" value="1"/>
</dbReference>
<dbReference type="GO" id="GO:0016853">
    <property type="term" value="F:isomerase activity"/>
    <property type="evidence" value="ECO:0007669"/>
    <property type="project" value="UniProtKB-KW"/>
</dbReference>
<gene>
    <name evidence="7" type="ORF">SAMN06265379_105120</name>
</gene>
<sequence length="200" mass="23072">MSSFIKAQWNKYKARKTKAGIIIDFMLLALFIAMINPSTRKTISSFVIRYTMLSPTESDEGIRLTKEDYQWRYLNSEGQIKKFSDLKGKVVFLNLWATWCGPCIAEFPAINELYKEYGEEVEFVLLSNEDLSVVQKFLAKKDYAVPSYHYLDELPQLLYSQSIPATYIISKNGELVVQKIGAAKWNSASFKELLHKLIEE</sequence>
<dbReference type="InterPro" id="IPR050553">
    <property type="entry name" value="Thioredoxin_ResA/DsbE_sf"/>
</dbReference>
<dbReference type="GO" id="GO:0030313">
    <property type="term" value="C:cell envelope"/>
    <property type="evidence" value="ECO:0007669"/>
    <property type="project" value="UniProtKB-SubCell"/>
</dbReference>
<dbReference type="PROSITE" id="PS51352">
    <property type="entry name" value="THIOREDOXIN_2"/>
    <property type="match status" value="1"/>
</dbReference>
<keyword evidence="8" id="KW-1185">Reference proteome</keyword>
<name>A0A521DEF3_SACCC</name>
<dbReference type="GO" id="GO:0017004">
    <property type="term" value="P:cytochrome complex assembly"/>
    <property type="evidence" value="ECO:0007669"/>
    <property type="project" value="UniProtKB-KW"/>
</dbReference>
<keyword evidence="7" id="KW-0413">Isomerase</keyword>
<keyword evidence="3" id="KW-1015">Disulfide bond</keyword>